<dbReference type="RefSeq" id="WP_099592732.1">
    <property type="nucleotide sequence ID" value="NZ_MDGM01000012.1"/>
</dbReference>
<dbReference type="EMBL" id="MDGM01000012">
    <property type="protein sequence ID" value="PIB24401.1"/>
    <property type="molecule type" value="Genomic_DNA"/>
</dbReference>
<dbReference type="Pfam" id="PF05159">
    <property type="entry name" value="Capsule_synth"/>
    <property type="match status" value="1"/>
</dbReference>
<protein>
    <submittedName>
        <fullName evidence="1">Capsule biosynthesis protein CapA</fullName>
    </submittedName>
</protein>
<accession>A0A2G5K4E9</accession>
<proteinExistence type="predicted"/>
<gene>
    <name evidence="1" type="ORF">BFP76_04110</name>
</gene>
<evidence type="ECO:0000313" key="1">
    <source>
        <dbReference type="EMBL" id="PIB24401.1"/>
    </source>
</evidence>
<dbReference type="Proteomes" id="UP000231516">
    <property type="component" value="Unassembled WGS sequence"/>
</dbReference>
<dbReference type="AlphaFoldDB" id="A0A2G5K4E9"/>
<dbReference type="OrthoDB" id="9794206at2"/>
<reference evidence="1 2" key="1">
    <citation type="submission" date="2016-08" db="EMBL/GenBank/DDBJ databases">
        <title>Draft genome of Amylibacter sp. strain 4G11.</title>
        <authorList>
            <person name="Wong S.-K."/>
            <person name="Hamasaki K."/>
            <person name="Yoshizawa S."/>
        </authorList>
    </citation>
    <scope>NUCLEOTIDE SEQUENCE [LARGE SCALE GENOMIC DNA]</scope>
    <source>
        <strain evidence="1 2">4G11</strain>
    </source>
</reference>
<name>A0A2G5K4E9_9RHOB</name>
<dbReference type="GO" id="GO:0015774">
    <property type="term" value="P:polysaccharide transport"/>
    <property type="evidence" value="ECO:0007669"/>
    <property type="project" value="InterPro"/>
</dbReference>
<organism evidence="1 2">
    <name type="scientific">Paramylibacter kogurei</name>
    <dbReference type="NCBI Taxonomy" id="1889778"/>
    <lineage>
        <taxon>Bacteria</taxon>
        <taxon>Pseudomonadati</taxon>
        <taxon>Pseudomonadota</taxon>
        <taxon>Alphaproteobacteria</taxon>
        <taxon>Rhodobacterales</taxon>
        <taxon>Paracoccaceae</taxon>
        <taxon>Paramylibacter</taxon>
    </lineage>
</organism>
<dbReference type="GO" id="GO:0000271">
    <property type="term" value="P:polysaccharide biosynthetic process"/>
    <property type="evidence" value="ECO:0007669"/>
    <property type="project" value="InterPro"/>
</dbReference>
<dbReference type="InterPro" id="IPR007833">
    <property type="entry name" value="Capsule_polysaccharide_synth"/>
</dbReference>
<evidence type="ECO:0000313" key="2">
    <source>
        <dbReference type="Proteomes" id="UP000231516"/>
    </source>
</evidence>
<keyword evidence="2" id="KW-1185">Reference proteome</keyword>
<sequence>MSEKASQNQKHFVFLQGPHGPFFFELSRTLMASGAKVTKIGFNQGDRHYWRDHQTYVAFSDQADQWPAFFENMLGQGVTDLVLYGDVRTHHKIAIKIAKSHNITIHCFEEGYLRPYWATYERGGVNGHSRLMDMSVTDMRKSLAKIDETQPEAPARWGDMRKHIFFGAMYHWHVMFRNGNYPHYRPHRNLPVSREFWHHFKKLVGLPMHSALRFAATRRLKRSGDVYHLVLLQLSHDASIQDHSDFESTSEFMDLCIAEFAANAPRHHHLVIKAHPLEDYRIPLEHMARKMAQKQGLSARLHFIRGGKLAELLDYARSVVTVNSTAAQQALWRGLPIRALGNSVYSKPEFTSNQPLGEFFAHPRKPDLNAYRDYRRYLLATSQVSGGFYARTSRVRLARQVVDMVLSDRDPYDLLLQSDAAPVQQLKLVL</sequence>
<comment type="caution">
    <text evidence="1">The sequence shown here is derived from an EMBL/GenBank/DDBJ whole genome shotgun (WGS) entry which is preliminary data.</text>
</comment>